<evidence type="ECO:0000256" key="2">
    <source>
        <dbReference type="ARBA" id="ARBA00010790"/>
    </source>
</evidence>
<keyword evidence="10" id="KW-1185">Reference proteome</keyword>
<gene>
    <name evidence="9" type="primary">mftG</name>
    <name evidence="9" type="ORF">F7O44_05275</name>
</gene>
<dbReference type="InterPro" id="IPR036188">
    <property type="entry name" value="FAD/NAD-bd_sf"/>
</dbReference>
<dbReference type="GO" id="GO:0050660">
    <property type="term" value="F:flavin adenine dinucleotide binding"/>
    <property type="evidence" value="ECO:0007669"/>
    <property type="project" value="InterPro"/>
</dbReference>
<evidence type="ECO:0000256" key="6">
    <source>
        <dbReference type="RuleBase" id="RU003968"/>
    </source>
</evidence>
<evidence type="ECO:0000256" key="4">
    <source>
        <dbReference type="ARBA" id="ARBA00022827"/>
    </source>
</evidence>
<dbReference type="SUPFAM" id="SSF51905">
    <property type="entry name" value="FAD/NAD(P)-binding domain"/>
    <property type="match status" value="1"/>
</dbReference>
<keyword evidence="3 6" id="KW-0285">Flavoprotein</keyword>
<dbReference type="NCBIfam" id="TIGR03970">
    <property type="entry name" value="Rv0697"/>
    <property type="match status" value="1"/>
</dbReference>
<feature type="domain" description="Glucose-methanol-choline oxidoreductase N-terminal" evidence="8">
    <location>
        <begin position="253"/>
        <end position="267"/>
    </location>
</feature>
<accession>A0A7K3LZL5</accession>
<dbReference type="InterPro" id="IPR012132">
    <property type="entry name" value="GMC_OxRdtase"/>
</dbReference>
<reference evidence="9 10" key="1">
    <citation type="submission" date="2019-11" db="EMBL/GenBank/DDBJ databases">
        <authorList>
            <person name="Li X.-J."/>
            <person name="Feng X.-M."/>
        </authorList>
    </citation>
    <scope>NUCLEOTIDE SEQUENCE [LARGE SCALE GENOMIC DNA]</scope>
    <source>
        <strain evidence="9 10">XMNu-373</strain>
    </source>
</reference>
<protein>
    <submittedName>
        <fullName evidence="9">Mycofactocin system GMC family oxidoreductase MftG</fullName>
        <ecNumber evidence="9">1.-.-.-</ecNumber>
    </submittedName>
</protein>
<dbReference type="AlphaFoldDB" id="A0A7K3LZL5"/>
<evidence type="ECO:0000313" key="10">
    <source>
        <dbReference type="Proteomes" id="UP000460435"/>
    </source>
</evidence>
<dbReference type="PROSITE" id="PS00623">
    <property type="entry name" value="GMC_OXRED_1"/>
    <property type="match status" value="1"/>
</dbReference>
<keyword evidence="4 5" id="KW-0274">FAD</keyword>
<evidence type="ECO:0000256" key="3">
    <source>
        <dbReference type="ARBA" id="ARBA00022630"/>
    </source>
</evidence>
<dbReference type="EC" id="1.-.-.-" evidence="9"/>
<evidence type="ECO:0000313" key="9">
    <source>
        <dbReference type="EMBL" id="NDL56481.1"/>
    </source>
</evidence>
<dbReference type="Pfam" id="PF05199">
    <property type="entry name" value="GMC_oxred_C"/>
    <property type="match status" value="1"/>
</dbReference>
<dbReference type="Pfam" id="PF00732">
    <property type="entry name" value="GMC_oxred_N"/>
    <property type="match status" value="1"/>
</dbReference>
<dbReference type="GO" id="GO:0016614">
    <property type="term" value="F:oxidoreductase activity, acting on CH-OH group of donors"/>
    <property type="evidence" value="ECO:0007669"/>
    <property type="project" value="InterPro"/>
</dbReference>
<dbReference type="PANTHER" id="PTHR11552:SF147">
    <property type="entry name" value="CHOLINE DEHYDROGENASE, MITOCHONDRIAL"/>
    <property type="match status" value="1"/>
</dbReference>
<dbReference type="PROSITE" id="PS00624">
    <property type="entry name" value="GMC_OXRED_2"/>
    <property type="match status" value="1"/>
</dbReference>
<dbReference type="Gene3D" id="3.50.50.60">
    <property type="entry name" value="FAD/NAD(P)-binding domain"/>
    <property type="match status" value="1"/>
</dbReference>
<name>A0A7K3LZL5_9ACTN</name>
<feature type="binding site" evidence="5">
    <location>
        <position position="219"/>
    </location>
    <ligand>
        <name>FAD</name>
        <dbReference type="ChEBI" id="CHEBI:57692"/>
    </ligand>
</feature>
<comment type="caution">
    <text evidence="9">The sequence shown here is derived from an EMBL/GenBank/DDBJ whole genome shotgun (WGS) entry which is preliminary data.</text>
</comment>
<dbReference type="InterPro" id="IPR023978">
    <property type="entry name" value="GMC_oxidoreductase_bact"/>
</dbReference>
<dbReference type="Proteomes" id="UP000460435">
    <property type="component" value="Unassembled WGS sequence"/>
</dbReference>
<dbReference type="PANTHER" id="PTHR11552">
    <property type="entry name" value="GLUCOSE-METHANOL-CHOLINE GMC OXIDOREDUCTASE"/>
    <property type="match status" value="1"/>
</dbReference>
<keyword evidence="9" id="KW-0560">Oxidoreductase</keyword>
<comment type="similarity">
    <text evidence="2 6">Belongs to the GMC oxidoreductase family.</text>
</comment>
<comment type="cofactor">
    <cofactor evidence="1 5">
        <name>FAD</name>
        <dbReference type="ChEBI" id="CHEBI:57692"/>
    </cofactor>
</comment>
<dbReference type="EMBL" id="WLZY01000001">
    <property type="protein sequence ID" value="NDL56481.1"/>
    <property type="molecule type" value="Genomic_DNA"/>
</dbReference>
<dbReference type="Gene3D" id="3.30.410.40">
    <property type="match status" value="1"/>
</dbReference>
<dbReference type="RefSeq" id="WP_162449058.1">
    <property type="nucleotide sequence ID" value="NZ_WLZY01000001.1"/>
</dbReference>
<evidence type="ECO:0000256" key="5">
    <source>
        <dbReference type="PIRSR" id="PIRSR000137-2"/>
    </source>
</evidence>
<dbReference type="PIRSF" id="PIRSF000137">
    <property type="entry name" value="Alcohol_oxidase"/>
    <property type="match status" value="1"/>
</dbReference>
<evidence type="ECO:0000256" key="1">
    <source>
        <dbReference type="ARBA" id="ARBA00001974"/>
    </source>
</evidence>
<sequence length="509" mass="53909">MRYDVVVVGGGTAGAPLAARLSEDPDRTVLLLEAGPASHGDAVPAEVRDGTTLRAVLPGHPLTWSYPALLAPVRPYTVARGRILGGSSAINGGNFVRARPEDFDGWAALGNPEWSYEQVLPVLRALETDLDHGDTAIHGGSGPMPVARAPQHSPVAQAFHSAAAEHGFGAEPDKNAPGAPGVGALPRTVVAGVRRNTAMQYLDPVRYRRNLVIRGGARVLRVRVERGRATGVELETAGRREFVHAQEVVLTSGAIGSPHLLLASGIGPADELTALGVPVVADLPGVGRDFTDHPQLAVQWHGRTYPAARRPESFVAALDFSSPGGPPQGDLEILLAEQPLEALLSGTPNESGGGTLLVGLQIPQSRGRISLRAADPYAHPRIDYHYLNEPTDRARLRHGLRTALSLLRSGPFTGLVDQFIDLELRTTTSAELDQWMDTRLGTAIHLCGSARMGPEHDHGAVVDQYGRVRGVAGLRVADTSILPTAPSRGPASTAVLIGELVARFIRRGD</sequence>
<evidence type="ECO:0000259" key="7">
    <source>
        <dbReference type="PROSITE" id="PS00623"/>
    </source>
</evidence>
<dbReference type="InterPro" id="IPR007867">
    <property type="entry name" value="GMC_OxRtase_C"/>
</dbReference>
<feature type="domain" description="Glucose-methanol-choline oxidoreductase N-terminal" evidence="7">
    <location>
        <begin position="81"/>
        <end position="104"/>
    </location>
</feature>
<evidence type="ECO:0000259" key="8">
    <source>
        <dbReference type="PROSITE" id="PS00624"/>
    </source>
</evidence>
<proteinExistence type="inferred from homology"/>
<dbReference type="SUPFAM" id="SSF54373">
    <property type="entry name" value="FAD-linked reductases, C-terminal domain"/>
    <property type="match status" value="1"/>
</dbReference>
<organism evidence="9 10">
    <name type="scientific">Phytoactinopolyspora mesophila</name>
    <dbReference type="NCBI Taxonomy" id="2650750"/>
    <lineage>
        <taxon>Bacteria</taxon>
        <taxon>Bacillati</taxon>
        <taxon>Actinomycetota</taxon>
        <taxon>Actinomycetes</taxon>
        <taxon>Jiangellales</taxon>
        <taxon>Jiangellaceae</taxon>
        <taxon>Phytoactinopolyspora</taxon>
    </lineage>
</organism>
<dbReference type="InterPro" id="IPR000172">
    <property type="entry name" value="GMC_OxRdtase_N"/>
</dbReference>